<proteinExistence type="predicted"/>
<evidence type="ECO:0000259" key="1">
    <source>
        <dbReference type="Pfam" id="PF19804"/>
    </source>
</evidence>
<dbReference type="RefSeq" id="WP_369088185.1">
    <property type="nucleotide sequence ID" value="NZ_CP163380.1"/>
</dbReference>
<protein>
    <submittedName>
        <fullName evidence="2">DUF6287 domain-containing protein</fullName>
    </submittedName>
</protein>
<feature type="domain" description="DUF6287" evidence="1">
    <location>
        <begin position="62"/>
        <end position="94"/>
    </location>
</feature>
<dbReference type="AlphaFoldDB" id="A0AB39LDF2"/>
<gene>
    <name evidence="2" type="ORF">AB4X21_03540</name>
</gene>
<dbReference type="Pfam" id="PF19804">
    <property type="entry name" value="DUF6287"/>
    <property type="match status" value="1"/>
</dbReference>
<reference evidence="2" key="1">
    <citation type="submission" date="2024-07" db="EMBL/GenBank/DDBJ databases">
        <authorList>
            <person name="Li G."/>
        </authorList>
    </citation>
    <scope>NUCLEOTIDE SEQUENCE</scope>
    <source>
        <strain evidence="2">CP1998</strain>
    </source>
</reference>
<name>A0AB39LDF2_9STRE</name>
<dbReference type="EMBL" id="CP163380">
    <property type="protein sequence ID" value="XDP50452.1"/>
    <property type="molecule type" value="Genomic_DNA"/>
</dbReference>
<organism evidence="2">
    <name type="scientific">Streptococcus sp. CP1998</name>
    <dbReference type="NCBI Taxonomy" id="3238303"/>
    <lineage>
        <taxon>Bacteria</taxon>
        <taxon>Bacillati</taxon>
        <taxon>Bacillota</taxon>
        <taxon>Bacilli</taxon>
        <taxon>Lactobacillales</taxon>
        <taxon>Streptococcaceae</taxon>
        <taxon>Streptococcus</taxon>
    </lineage>
</organism>
<evidence type="ECO:0000313" key="2">
    <source>
        <dbReference type="EMBL" id="XDP50452.1"/>
    </source>
</evidence>
<sequence>MQEGTKGTSPGQELIMTLIPENVQGPDGVVSPLRRIFYHQASFQTYQDKWWEAYPAPKKEVDLDISAINSGDFSSLVGTWRNAKGQEMVIQADGTVKGQGRIKAVANSDKTSKIPYVELRVGETGAAVGLFKIGFENPDGDQSDTRKPRLVITQSAGNYSVDQYFYRQ</sequence>
<dbReference type="InterPro" id="IPR046254">
    <property type="entry name" value="DUF6287"/>
</dbReference>
<accession>A0AB39LDF2</accession>